<dbReference type="Proteomes" id="UP000031668">
    <property type="component" value="Unassembled WGS sequence"/>
</dbReference>
<evidence type="ECO:0000313" key="2">
    <source>
        <dbReference type="Proteomes" id="UP000031668"/>
    </source>
</evidence>
<comment type="caution">
    <text evidence="1">The sequence shown here is derived from an EMBL/GenBank/DDBJ whole genome shotgun (WGS) entry which is preliminary data.</text>
</comment>
<dbReference type="EMBL" id="JWZT01001977">
    <property type="protein sequence ID" value="KII70740.1"/>
    <property type="molecule type" value="Genomic_DNA"/>
</dbReference>
<protein>
    <submittedName>
        <fullName evidence="1">Uncharacterized protein</fullName>
    </submittedName>
</protein>
<sequence>MSIRVKKAINHTLDVRCTVDNSEKQNVEFEVLESMNMENASKTDPSRPVLTKMQRADHELEFGRIAWRAGHLCQIVPYYRVVFNDFTARNTCIYAVPLTEWKLHFTAQGELRWGCSNCISRWYKFTREVEDPVSTTALISILGRMHNMNSECRLSLLISHVTSPKHSCVSCPQSQHSSHAFLGFYRTLGTVVSSDLNNYGRVTQYDNCPNVWLLMINGIDDWCRKDE</sequence>
<accession>A0A0C2N328</accession>
<dbReference type="AlphaFoldDB" id="A0A0C2N328"/>
<proteinExistence type="predicted"/>
<reference evidence="1 2" key="1">
    <citation type="journal article" date="2014" name="Genome Biol. Evol.">
        <title>The genome of the myxosporean Thelohanellus kitauei shows adaptations to nutrient acquisition within its fish host.</title>
        <authorList>
            <person name="Yang Y."/>
            <person name="Xiong J."/>
            <person name="Zhou Z."/>
            <person name="Huo F."/>
            <person name="Miao W."/>
            <person name="Ran C."/>
            <person name="Liu Y."/>
            <person name="Zhang J."/>
            <person name="Feng J."/>
            <person name="Wang M."/>
            <person name="Wang M."/>
            <person name="Wang L."/>
            <person name="Yao B."/>
        </authorList>
    </citation>
    <scope>NUCLEOTIDE SEQUENCE [LARGE SCALE GENOMIC DNA]</scope>
    <source>
        <strain evidence="1">Wuqing</strain>
    </source>
</reference>
<name>A0A0C2N328_THEKT</name>
<keyword evidence="2" id="KW-1185">Reference proteome</keyword>
<organism evidence="1 2">
    <name type="scientific">Thelohanellus kitauei</name>
    <name type="common">Myxosporean</name>
    <dbReference type="NCBI Taxonomy" id="669202"/>
    <lineage>
        <taxon>Eukaryota</taxon>
        <taxon>Metazoa</taxon>
        <taxon>Cnidaria</taxon>
        <taxon>Myxozoa</taxon>
        <taxon>Myxosporea</taxon>
        <taxon>Bivalvulida</taxon>
        <taxon>Platysporina</taxon>
        <taxon>Myxobolidae</taxon>
        <taxon>Thelohanellus</taxon>
    </lineage>
</organism>
<gene>
    <name evidence="1" type="ORF">RF11_05570</name>
</gene>
<evidence type="ECO:0000313" key="1">
    <source>
        <dbReference type="EMBL" id="KII70740.1"/>
    </source>
</evidence>